<evidence type="ECO:0000256" key="3">
    <source>
        <dbReference type="ARBA" id="ARBA00012922"/>
    </source>
</evidence>
<dbReference type="InterPro" id="IPR036928">
    <property type="entry name" value="AS_sf"/>
</dbReference>
<dbReference type="Gene3D" id="3.90.1300.10">
    <property type="entry name" value="Amidase signature (AS) domain"/>
    <property type="match status" value="1"/>
</dbReference>
<feature type="active site" description="Acyl-ester intermediate" evidence="5">
    <location>
        <position position="240"/>
    </location>
</feature>
<dbReference type="InterPro" id="IPR020556">
    <property type="entry name" value="Amidase_CS"/>
</dbReference>
<dbReference type="PANTHER" id="PTHR46072:SF7">
    <property type="entry name" value="AMIDASE"/>
    <property type="match status" value="1"/>
</dbReference>
<feature type="active site" description="Charge relay system" evidence="5">
    <location>
        <position position="132"/>
    </location>
</feature>
<sequence length="562" mass="61747">MTGTWREQGEAKRQSTLKLIPSKWRLEDPIPPATELRDVTGDYIRRFLTAREIEITETDAVDIVSRTTTGTWTALEVTEAFCHRAALAHQLVRCLHEIFFDAAIEDAKRQDEYFAKHKAPIGPLHGLPVSLKDQFHIKGVETTMGYVGWVNTFEGRPNDPRSKTEESELVRELRSLGAILYCKTSVPSTLMSGETVNNIIGYTWNPKNRLLSSGGSSGGEGALIALRGSPGGFGTDIGGSVRIPAAFNGLYGLRPSAGRIPYQGAANSMDGQGTILSVIGPLAPTARSLTLLFKAVLQQQPWLHDPLAFELPWRDEIVENTKALIAKSQTDSSTLSFGLMRYDGVCPIHPPIARGLDIVEKTLQRLGCRVIEWKPPAHSKAVELARVIYEMDGGLDFKYQFGLSGESQAAQVIVPENGTQLKASEIAALNVAKREYQKEYIDYWSSTAELTGTGRPVDAFLCPAAPHAAVIPTQYKYVGYSAFVNLLDYTSISLPVTFADKKIDVRPADCQSDDTGNIQWDYDAETYDGAPVGIQLVGRRFSEEKILTLAEYLGGEIARYGN</sequence>
<dbReference type="AlphaFoldDB" id="A0A9W9Q6J8"/>
<keyword evidence="4" id="KW-0378">Hydrolase</keyword>
<name>A0A9W9Q6J8_PENBR</name>
<evidence type="ECO:0000256" key="2">
    <source>
        <dbReference type="ARBA" id="ARBA00009199"/>
    </source>
</evidence>
<dbReference type="EC" id="3.5.1.4" evidence="3"/>
<dbReference type="Proteomes" id="UP001147695">
    <property type="component" value="Unassembled WGS sequence"/>
</dbReference>
<dbReference type="PIRSF" id="PIRSF001221">
    <property type="entry name" value="Amidase_fungi"/>
    <property type="match status" value="1"/>
</dbReference>
<feature type="binding site" evidence="6">
    <location>
        <begin position="237"/>
        <end position="240"/>
    </location>
    <ligand>
        <name>substrate</name>
    </ligand>
</feature>
<protein>
    <recommendedName>
        <fullName evidence="3">amidase</fullName>
        <ecNumber evidence="3">3.5.1.4</ecNumber>
    </recommendedName>
</protein>
<feature type="binding site" evidence="6">
    <location>
        <position position="216"/>
    </location>
    <ligand>
        <name>substrate</name>
    </ligand>
</feature>
<evidence type="ECO:0000313" key="8">
    <source>
        <dbReference type="EMBL" id="KAJ5328079.1"/>
    </source>
</evidence>
<feature type="domain" description="Amidase" evidence="7">
    <location>
        <begin position="76"/>
        <end position="547"/>
    </location>
</feature>
<dbReference type="PROSITE" id="PS00571">
    <property type="entry name" value="AMIDASES"/>
    <property type="match status" value="1"/>
</dbReference>
<dbReference type="EMBL" id="JAPZBQ010000005">
    <property type="protein sequence ID" value="KAJ5328079.1"/>
    <property type="molecule type" value="Genomic_DNA"/>
</dbReference>
<reference evidence="8" key="1">
    <citation type="submission" date="2022-12" db="EMBL/GenBank/DDBJ databases">
        <authorList>
            <person name="Petersen C."/>
        </authorList>
    </citation>
    <scope>NUCLEOTIDE SEQUENCE</scope>
    <source>
        <strain evidence="8">IBT 35673</strain>
    </source>
</reference>
<evidence type="ECO:0000256" key="1">
    <source>
        <dbReference type="ARBA" id="ARBA00001311"/>
    </source>
</evidence>
<feature type="binding site" evidence="6">
    <location>
        <position position="190"/>
    </location>
    <ligand>
        <name>substrate</name>
    </ligand>
</feature>
<evidence type="ECO:0000256" key="5">
    <source>
        <dbReference type="PIRSR" id="PIRSR001221-1"/>
    </source>
</evidence>
<comment type="similarity">
    <text evidence="2">Belongs to the amidase family.</text>
</comment>
<dbReference type="GO" id="GO:0004040">
    <property type="term" value="F:amidase activity"/>
    <property type="evidence" value="ECO:0007669"/>
    <property type="project" value="UniProtKB-EC"/>
</dbReference>
<accession>A0A9W9Q6J8</accession>
<evidence type="ECO:0000313" key="9">
    <source>
        <dbReference type="Proteomes" id="UP001147695"/>
    </source>
</evidence>
<comment type="caution">
    <text evidence="8">The sequence shown here is derived from an EMBL/GenBank/DDBJ whole genome shotgun (WGS) entry which is preliminary data.</text>
</comment>
<organism evidence="8 9">
    <name type="scientific">Penicillium brevicompactum</name>
    <dbReference type="NCBI Taxonomy" id="5074"/>
    <lineage>
        <taxon>Eukaryota</taxon>
        <taxon>Fungi</taxon>
        <taxon>Dikarya</taxon>
        <taxon>Ascomycota</taxon>
        <taxon>Pezizomycotina</taxon>
        <taxon>Eurotiomycetes</taxon>
        <taxon>Eurotiomycetidae</taxon>
        <taxon>Eurotiales</taxon>
        <taxon>Aspergillaceae</taxon>
        <taxon>Penicillium</taxon>
    </lineage>
</organism>
<comment type="catalytic activity">
    <reaction evidence="1">
        <text>a monocarboxylic acid amide + H2O = a monocarboxylate + NH4(+)</text>
        <dbReference type="Rhea" id="RHEA:12020"/>
        <dbReference type="ChEBI" id="CHEBI:15377"/>
        <dbReference type="ChEBI" id="CHEBI:28938"/>
        <dbReference type="ChEBI" id="CHEBI:35757"/>
        <dbReference type="ChEBI" id="CHEBI:83628"/>
        <dbReference type="EC" id="3.5.1.4"/>
    </reaction>
</comment>
<evidence type="ECO:0000256" key="6">
    <source>
        <dbReference type="PIRSR" id="PIRSR001221-2"/>
    </source>
</evidence>
<dbReference type="InterPro" id="IPR023631">
    <property type="entry name" value="Amidase_dom"/>
</dbReference>
<proteinExistence type="inferred from homology"/>
<gene>
    <name evidence="8" type="ORF">N7452_008469</name>
</gene>
<dbReference type="SUPFAM" id="SSF75304">
    <property type="entry name" value="Amidase signature (AS) enzymes"/>
    <property type="match status" value="1"/>
</dbReference>
<dbReference type="PANTHER" id="PTHR46072">
    <property type="entry name" value="AMIDASE-RELATED-RELATED"/>
    <property type="match status" value="1"/>
</dbReference>
<evidence type="ECO:0000256" key="4">
    <source>
        <dbReference type="ARBA" id="ARBA00022801"/>
    </source>
</evidence>
<evidence type="ECO:0000259" key="7">
    <source>
        <dbReference type="Pfam" id="PF01425"/>
    </source>
</evidence>
<reference evidence="8" key="2">
    <citation type="journal article" date="2023" name="IMA Fungus">
        <title>Comparative genomic study of the Penicillium genus elucidates a diverse pangenome and 15 lateral gene transfer events.</title>
        <authorList>
            <person name="Petersen C."/>
            <person name="Sorensen T."/>
            <person name="Nielsen M.R."/>
            <person name="Sondergaard T.E."/>
            <person name="Sorensen J.L."/>
            <person name="Fitzpatrick D.A."/>
            <person name="Frisvad J.C."/>
            <person name="Nielsen K.L."/>
        </authorList>
    </citation>
    <scope>NUCLEOTIDE SEQUENCE</scope>
    <source>
        <strain evidence="8">IBT 35673</strain>
    </source>
</reference>
<dbReference type="Pfam" id="PF01425">
    <property type="entry name" value="Amidase"/>
    <property type="match status" value="1"/>
</dbReference>
<feature type="active site" description="Charge relay system" evidence="5">
    <location>
        <position position="216"/>
    </location>
</feature>